<dbReference type="RefSeq" id="WP_340328204.1">
    <property type="nucleotide sequence ID" value="NZ_JAZHOF010000001.1"/>
</dbReference>
<gene>
    <name evidence="6" type="ORF">V3328_03270</name>
</gene>
<dbReference type="Proteomes" id="UP001378188">
    <property type="component" value="Unassembled WGS sequence"/>
</dbReference>
<proteinExistence type="inferred from homology"/>
<dbReference type="PANTHER" id="PTHR30483:SF6">
    <property type="entry name" value="PERIPLASMIC BINDING PROTEIN OF ABC TRANSPORTER FOR NATURAL AMINO ACIDS"/>
    <property type="match status" value="1"/>
</dbReference>
<evidence type="ECO:0000259" key="5">
    <source>
        <dbReference type="Pfam" id="PF13458"/>
    </source>
</evidence>
<name>A0AAW9RF10_9HYPH</name>
<dbReference type="InterPro" id="IPR051010">
    <property type="entry name" value="BCAA_transport"/>
</dbReference>
<keyword evidence="3" id="KW-0029">Amino-acid transport</keyword>
<accession>A0AAW9RF10</accession>
<feature type="domain" description="Leucine-binding protein" evidence="5">
    <location>
        <begin position="30"/>
        <end position="379"/>
    </location>
</feature>
<keyword evidence="7" id="KW-1185">Reference proteome</keyword>
<dbReference type="CDD" id="cd06329">
    <property type="entry name" value="PBP1_SBP-like"/>
    <property type="match status" value="1"/>
</dbReference>
<dbReference type="SUPFAM" id="SSF53822">
    <property type="entry name" value="Periplasmic binding protein-like I"/>
    <property type="match status" value="1"/>
</dbReference>
<evidence type="ECO:0000256" key="2">
    <source>
        <dbReference type="ARBA" id="ARBA00022729"/>
    </source>
</evidence>
<reference evidence="6 7" key="1">
    <citation type="submission" date="2024-02" db="EMBL/GenBank/DDBJ databases">
        <title>Genome analysis and characterization of Microbaculum marinisediminis sp. nov., isolated from marine sediment.</title>
        <authorList>
            <person name="Du Z.-J."/>
            <person name="Ye Y.-Q."/>
            <person name="Zhang Z.-R."/>
            <person name="Yuan S.-M."/>
            <person name="Zhang X.-Y."/>
        </authorList>
    </citation>
    <scope>NUCLEOTIDE SEQUENCE [LARGE SCALE GENOMIC DNA]</scope>
    <source>
        <strain evidence="6 7">SDUM1044001</strain>
    </source>
</reference>
<dbReference type="AlphaFoldDB" id="A0AAW9RF10"/>
<feature type="chain" id="PRO_5043477343" evidence="4">
    <location>
        <begin position="29"/>
        <end position="414"/>
    </location>
</feature>
<comment type="similarity">
    <text evidence="1">Belongs to the leucine-binding protein family.</text>
</comment>
<evidence type="ECO:0000256" key="4">
    <source>
        <dbReference type="SAM" id="SignalP"/>
    </source>
</evidence>
<sequence length="414" mass="45454">MRRTLRNAIFGTALAAVASALVPGMASAEPVKIAYIDPLSGGFANIGNAGLAHFRFMAEQLNAENALPDGLTYEIVPFDNKINAAESLTVLQSAIDQGIRYVVQGNGSSVAHALVDAINKYNQRNPGEELLFLNYAAIDPALTNEKCSFWHFRFDAHVDMKIAAMTDYLVDRPEIKKIYLINQDYSFGHAVAAAAEKMIAEKRPDIEIVGNDLHPLVKVKDFSPYVAKIQQSGADAVITGNWGNDLSLLVNAGKDSGLDVEWLTFYAGLLGGVSALGDAGVDHVRQISEWHSNVPNEETDAIVTEFKAQYPEFDWAYYRVGVLMDMLTKAINEAGSADPKAVAFALEDMRIDTPVGEVWMRKDDHQSQQKLYLATLAKGQKFDLENSGIGFKTDQEFALEDTVLPTTCEMQRPE</sequence>
<protein>
    <submittedName>
        <fullName evidence="6">Branched-chain amino acid ABC transporter substrate-binding protein</fullName>
    </submittedName>
</protein>
<evidence type="ECO:0000256" key="1">
    <source>
        <dbReference type="ARBA" id="ARBA00010062"/>
    </source>
</evidence>
<dbReference type="InterPro" id="IPR028082">
    <property type="entry name" value="Peripla_BP_I"/>
</dbReference>
<keyword evidence="2 4" id="KW-0732">Signal</keyword>
<organism evidence="6 7">
    <name type="scientific">Microbaculum marinum</name>
    <dbReference type="NCBI Taxonomy" id="1764581"/>
    <lineage>
        <taxon>Bacteria</taxon>
        <taxon>Pseudomonadati</taxon>
        <taxon>Pseudomonadota</taxon>
        <taxon>Alphaproteobacteria</taxon>
        <taxon>Hyphomicrobiales</taxon>
        <taxon>Tepidamorphaceae</taxon>
        <taxon>Microbaculum</taxon>
    </lineage>
</organism>
<dbReference type="GO" id="GO:0006865">
    <property type="term" value="P:amino acid transport"/>
    <property type="evidence" value="ECO:0007669"/>
    <property type="project" value="UniProtKB-KW"/>
</dbReference>
<dbReference type="InterPro" id="IPR028081">
    <property type="entry name" value="Leu-bd"/>
</dbReference>
<dbReference type="Gene3D" id="3.40.50.2300">
    <property type="match status" value="2"/>
</dbReference>
<dbReference type="Pfam" id="PF13458">
    <property type="entry name" value="Peripla_BP_6"/>
    <property type="match status" value="1"/>
</dbReference>
<evidence type="ECO:0000313" key="6">
    <source>
        <dbReference type="EMBL" id="MEJ8570475.1"/>
    </source>
</evidence>
<evidence type="ECO:0000313" key="7">
    <source>
        <dbReference type="Proteomes" id="UP001378188"/>
    </source>
</evidence>
<keyword evidence="3" id="KW-0813">Transport</keyword>
<feature type="signal peptide" evidence="4">
    <location>
        <begin position="1"/>
        <end position="28"/>
    </location>
</feature>
<dbReference type="EMBL" id="JAZHOF010000001">
    <property type="protein sequence ID" value="MEJ8570475.1"/>
    <property type="molecule type" value="Genomic_DNA"/>
</dbReference>
<evidence type="ECO:0000256" key="3">
    <source>
        <dbReference type="ARBA" id="ARBA00022970"/>
    </source>
</evidence>
<comment type="caution">
    <text evidence="6">The sequence shown here is derived from an EMBL/GenBank/DDBJ whole genome shotgun (WGS) entry which is preliminary data.</text>
</comment>
<dbReference type="PANTHER" id="PTHR30483">
    <property type="entry name" value="LEUCINE-SPECIFIC-BINDING PROTEIN"/>
    <property type="match status" value="1"/>
</dbReference>